<reference evidence="4" key="1">
    <citation type="submission" date="2021-03" db="EMBL/GenBank/DDBJ databases">
        <title>Description of Psychrosphaera ytuae sp. nov. isolated from deep sea sediment of South China Sea.</title>
        <authorList>
            <person name="Zhang J."/>
            <person name="Xu X.-D."/>
        </authorList>
    </citation>
    <scope>NUCLEOTIDE SEQUENCE</scope>
    <source>
        <strain evidence="4">MTZ26</strain>
    </source>
</reference>
<evidence type="ECO:0000313" key="5">
    <source>
        <dbReference type="Proteomes" id="UP000682739"/>
    </source>
</evidence>
<proteinExistence type="predicted"/>
<dbReference type="Proteomes" id="UP000682739">
    <property type="component" value="Chromosome"/>
</dbReference>
<evidence type="ECO:0000259" key="3">
    <source>
        <dbReference type="Pfam" id="PF01425"/>
    </source>
</evidence>
<sequence>MSLLKIKSNYRFSSLATLALVLGFNSFAIQAKKWTDQELEQFTSTQSIAEIQDAYLKGELSVSRLTQFYLDKIKREDHKYNSVIALNPNVLTVAENQDKALAQYNKQNIPALFGVPILLKDNIESFELPTTAGSLALINNNTKRDATLTANLRKNGALILGKTNLSEWANFRSERSSSGWSAVGGQTKNPHDVSRTPCGSSSGSGAAVAANLAIAAIGTETNGSITCPAAVNGVVGVKPTVGLVSRFGVVPISPSQDTAGPMTKNVADAKRILFAMQGMDTKDIETTQSGLKKVSKVAAPVPLEGLRLGVVYSSAEQHEQVADIMKQAQLLLKQHGVELVIDLKFESYDGFWADSYTQLLREFKTSINHYFSSLPSDIPNELNSLTLEGLIEFNQQNAEREMPFFQQEIFVKSQATEGMNTQRYKNLKSKLKRVTGKENIDALLKKHKLDALIAVTRGPAWKIDKINGDHSNGGVSSFSAISGYPHITIPMAKLHSLPIGISVMTGFADDEKALNIAASLETVLQK</sequence>
<evidence type="ECO:0000313" key="4">
    <source>
        <dbReference type="EMBL" id="QTH64145.1"/>
    </source>
</evidence>
<dbReference type="SUPFAM" id="SSF75304">
    <property type="entry name" value="Amidase signature (AS) enzymes"/>
    <property type="match status" value="1"/>
</dbReference>
<keyword evidence="5" id="KW-1185">Reference proteome</keyword>
<dbReference type="Pfam" id="PF01425">
    <property type="entry name" value="Amidase"/>
    <property type="match status" value="1"/>
</dbReference>
<protein>
    <submittedName>
        <fullName evidence="4">Amidase</fullName>
        <ecNumber evidence="4">3.5.1.4</ecNumber>
    </submittedName>
</protein>
<dbReference type="GO" id="GO:0004040">
    <property type="term" value="F:amidase activity"/>
    <property type="evidence" value="ECO:0007669"/>
    <property type="project" value="UniProtKB-EC"/>
</dbReference>
<feature type="region of interest" description="Disordered" evidence="1">
    <location>
        <begin position="179"/>
        <end position="199"/>
    </location>
</feature>
<organism evidence="4 5">
    <name type="scientific">Psychrosphaera ytuae</name>
    <dbReference type="NCBI Taxonomy" id="2820710"/>
    <lineage>
        <taxon>Bacteria</taxon>
        <taxon>Pseudomonadati</taxon>
        <taxon>Pseudomonadota</taxon>
        <taxon>Gammaproteobacteria</taxon>
        <taxon>Alteromonadales</taxon>
        <taxon>Pseudoalteromonadaceae</taxon>
        <taxon>Psychrosphaera</taxon>
    </lineage>
</organism>
<dbReference type="NCBIfam" id="NF006006">
    <property type="entry name" value="PRK08137.1"/>
    <property type="match status" value="1"/>
</dbReference>
<feature type="chain" id="PRO_5037977141" evidence="2">
    <location>
        <begin position="29"/>
        <end position="526"/>
    </location>
</feature>
<keyword evidence="4" id="KW-0378">Hydrolase</keyword>
<evidence type="ECO:0000256" key="2">
    <source>
        <dbReference type="SAM" id="SignalP"/>
    </source>
</evidence>
<gene>
    <name evidence="4" type="ORF">J1N51_01260</name>
</gene>
<name>A0A975DBK6_9GAMM</name>
<evidence type="ECO:0000256" key="1">
    <source>
        <dbReference type="SAM" id="MobiDB-lite"/>
    </source>
</evidence>
<dbReference type="RefSeq" id="WP_208832200.1">
    <property type="nucleotide sequence ID" value="NZ_CP072110.1"/>
</dbReference>
<dbReference type="PANTHER" id="PTHR42678">
    <property type="entry name" value="AMIDASE"/>
    <property type="match status" value="1"/>
</dbReference>
<keyword evidence="2" id="KW-0732">Signal</keyword>
<dbReference type="InterPro" id="IPR023631">
    <property type="entry name" value="Amidase_dom"/>
</dbReference>
<dbReference type="EMBL" id="CP072110">
    <property type="protein sequence ID" value="QTH64145.1"/>
    <property type="molecule type" value="Genomic_DNA"/>
</dbReference>
<dbReference type="InterPro" id="IPR036928">
    <property type="entry name" value="AS_sf"/>
</dbReference>
<accession>A0A975DBK6</accession>
<dbReference type="KEGG" id="psym:J1N51_01260"/>
<dbReference type="AlphaFoldDB" id="A0A975DBK6"/>
<dbReference type="Gene3D" id="3.90.1300.10">
    <property type="entry name" value="Amidase signature (AS) domain"/>
    <property type="match status" value="1"/>
</dbReference>
<dbReference type="EC" id="3.5.1.4" evidence="4"/>
<feature type="signal peptide" evidence="2">
    <location>
        <begin position="1"/>
        <end position="28"/>
    </location>
</feature>
<feature type="compositionally biased region" description="Polar residues" evidence="1">
    <location>
        <begin position="179"/>
        <end position="188"/>
    </location>
</feature>
<feature type="domain" description="Amidase" evidence="3">
    <location>
        <begin position="65"/>
        <end position="513"/>
    </location>
</feature>
<dbReference type="PANTHER" id="PTHR42678:SF34">
    <property type="entry name" value="OS04G0183300 PROTEIN"/>
    <property type="match status" value="1"/>
</dbReference>